<evidence type="ECO:0000256" key="3">
    <source>
        <dbReference type="ARBA" id="ARBA00022723"/>
    </source>
</evidence>
<evidence type="ECO:0000313" key="7">
    <source>
        <dbReference type="Proteomes" id="UP000570474"/>
    </source>
</evidence>
<comment type="similarity">
    <text evidence="2">Belongs to the HAD-like hydrolase superfamily. CbbY/CbbZ/Gph/YieH family.</text>
</comment>
<dbReference type="PANTHER" id="PTHR46193">
    <property type="entry name" value="6-PHOSPHOGLUCONATE PHOSPHATASE"/>
    <property type="match status" value="1"/>
</dbReference>
<dbReference type="GO" id="GO:0046872">
    <property type="term" value="F:metal ion binding"/>
    <property type="evidence" value="ECO:0007669"/>
    <property type="project" value="UniProtKB-KW"/>
</dbReference>
<evidence type="ECO:0000256" key="1">
    <source>
        <dbReference type="ARBA" id="ARBA00001946"/>
    </source>
</evidence>
<keyword evidence="5" id="KW-0119">Carbohydrate metabolism</keyword>
<dbReference type="Gene3D" id="1.10.150.240">
    <property type="entry name" value="Putative phosphatase, domain 2"/>
    <property type="match status" value="1"/>
</dbReference>
<dbReference type="NCBIfam" id="TIGR01509">
    <property type="entry name" value="HAD-SF-IA-v3"/>
    <property type="match status" value="1"/>
</dbReference>
<dbReference type="Proteomes" id="UP000570474">
    <property type="component" value="Unassembled WGS sequence"/>
</dbReference>
<dbReference type="InterPro" id="IPR023214">
    <property type="entry name" value="HAD_sf"/>
</dbReference>
<keyword evidence="7" id="KW-1185">Reference proteome</keyword>
<sequence>MKAFIFDLNGTMINDMEFHLDGWHSMLNKLGANMTREEVRGHMYGKNEELLMRIFGKERFTMQEMLDIAHQKEVLYQEAFRPHLELIAGLPVFLREAAAKGIPMAIGSAANRFNISYVLDNLQLHGFFKAIVSAEDVTTSKPNPEVFLKCATALQAAPADCIVFEDAPKGVEAALNAGMEAIALTTMHTREEFAGYSNIRAFVSDYNDPVLQQLLTA</sequence>
<dbReference type="AlphaFoldDB" id="A0A847RA70"/>
<keyword evidence="3" id="KW-0479">Metal-binding</keyword>
<comment type="cofactor">
    <cofactor evidence="1">
        <name>Mg(2+)</name>
        <dbReference type="ChEBI" id="CHEBI:18420"/>
    </cofactor>
</comment>
<proteinExistence type="inferred from homology"/>
<dbReference type="RefSeq" id="WP_168868991.1">
    <property type="nucleotide sequence ID" value="NZ_JABAIA010000001.1"/>
</dbReference>
<keyword evidence="4" id="KW-0460">Magnesium</keyword>
<evidence type="ECO:0000256" key="4">
    <source>
        <dbReference type="ARBA" id="ARBA00022842"/>
    </source>
</evidence>
<dbReference type="GO" id="GO:0003824">
    <property type="term" value="F:catalytic activity"/>
    <property type="evidence" value="ECO:0007669"/>
    <property type="project" value="UniProtKB-ARBA"/>
</dbReference>
<dbReference type="Gene3D" id="3.40.50.1000">
    <property type="entry name" value="HAD superfamily/HAD-like"/>
    <property type="match status" value="1"/>
</dbReference>
<reference evidence="6 7" key="1">
    <citation type="submission" date="2020-04" db="EMBL/GenBank/DDBJ databases">
        <authorList>
            <person name="Yin C."/>
        </authorList>
    </citation>
    <scope>NUCLEOTIDE SEQUENCE [LARGE SCALE GENOMIC DNA]</scope>
    <source>
        <strain evidence="6 7">Ae27</strain>
    </source>
</reference>
<evidence type="ECO:0000256" key="5">
    <source>
        <dbReference type="ARBA" id="ARBA00023277"/>
    </source>
</evidence>
<gene>
    <name evidence="6" type="ORF">HGH92_01455</name>
</gene>
<evidence type="ECO:0000313" key="6">
    <source>
        <dbReference type="EMBL" id="NLR62960.1"/>
    </source>
</evidence>
<comment type="caution">
    <text evidence="6">The sequence shown here is derived from an EMBL/GenBank/DDBJ whole genome shotgun (WGS) entry which is preliminary data.</text>
</comment>
<evidence type="ECO:0000256" key="2">
    <source>
        <dbReference type="ARBA" id="ARBA00006171"/>
    </source>
</evidence>
<dbReference type="SFLD" id="SFLDG01135">
    <property type="entry name" value="C1.5.6:_HAD__Beta-PGM__Phospha"/>
    <property type="match status" value="1"/>
</dbReference>
<dbReference type="SFLD" id="SFLDG01129">
    <property type="entry name" value="C1.5:_HAD__Beta-PGM__Phosphata"/>
    <property type="match status" value="1"/>
</dbReference>
<dbReference type="InterPro" id="IPR023198">
    <property type="entry name" value="PGP-like_dom2"/>
</dbReference>
<dbReference type="InterPro" id="IPR006439">
    <property type="entry name" value="HAD-SF_hydro_IA"/>
</dbReference>
<dbReference type="InterPro" id="IPR036412">
    <property type="entry name" value="HAD-like_sf"/>
</dbReference>
<dbReference type="PANTHER" id="PTHR46193:SF18">
    <property type="entry name" value="HEXITOL PHOSPHATASE B"/>
    <property type="match status" value="1"/>
</dbReference>
<dbReference type="EMBL" id="JABAIA010000001">
    <property type="protein sequence ID" value="NLR62960.1"/>
    <property type="molecule type" value="Genomic_DNA"/>
</dbReference>
<name>A0A847RA70_9BACT</name>
<dbReference type="CDD" id="cd07505">
    <property type="entry name" value="HAD_BPGM-like"/>
    <property type="match status" value="1"/>
</dbReference>
<organism evidence="6 7">
    <name type="scientific">Chitinophaga varians</name>
    <dbReference type="NCBI Taxonomy" id="2202339"/>
    <lineage>
        <taxon>Bacteria</taxon>
        <taxon>Pseudomonadati</taxon>
        <taxon>Bacteroidota</taxon>
        <taxon>Chitinophagia</taxon>
        <taxon>Chitinophagales</taxon>
        <taxon>Chitinophagaceae</taxon>
        <taxon>Chitinophaga</taxon>
    </lineage>
</organism>
<accession>A0A847RA70</accession>
<dbReference type="SUPFAM" id="SSF56784">
    <property type="entry name" value="HAD-like"/>
    <property type="match status" value="1"/>
</dbReference>
<dbReference type="InterPro" id="IPR051600">
    <property type="entry name" value="Beta-PGM-like"/>
</dbReference>
<protein>
    <submittedName>
        <fullName evidence="6">HAD family phosphatase</fullName>
    </submittedName>
</protein>
<dbReference type="SFLD" id="SFLDS00003">
    <property type="entry name" value="Haloacid_Dehalogenase"/>
    <property type="match status" value="1"/>
</dbReference>
<dbReference type="Pfam" id="PF13419">
    <property type="entry name" value="HAD_2"/>
    <property type="match status" value="1"/>
</dbReference>
<dbReference type="InterPro" id="IPR041492">
    <property type="entry name" value="HAD_2"/>
</dbReference>